<dbReference type="RefSeq" id="WP_122545284.1">
    <property type="nucleotide sequence ID" value="NZ_QWIV01000003.1"/>
</dbReference>
<feature type="region of interest" description="Disordered" evidence="1">
    <location>
        <begin position="428"/>
        <end position="450"/>
    </location>
</feature>
<sequence>MELTENLLSDNLKNDLLKYGILDKDEKINPKIGNQDFENLISGGELLIERDNKAVLLSIEDSKLKIDLMNNDVIKHKNVSSAEIYHLFKNANMYKPMADYGNIINFGKDHLYGDKKNEKIFFVVLENERGQTMFTGNDLEKKLANYKIGDRVQINNIGIEKKNIEFDLNNKKDNTVKYDNVFSIVDYDHKNKQVKNSLFELNKGSNIINEIDTTNLSIKSVNGHYLSEKELDRLRKGKSVTFDDGLEIKLSANEKNRFNLIANSKNLLIGSLLIDGGLSFALIKTLQIIKTIISEHQQKQIENKYLNELNKLKGQLQQQAQKFPAEKSIISSINIVDKEIQSVNSNEQSLNKKAEYTEAKIDLRPFQDSQEIQNIHDFNQKYNGISTEDLIKLKEEKHNQYWDEMRADNHSTMKMISKEMNEIEVVIKNRNQKSSEEENKTNERKSGLSR</sequence>
<keyword evidence="3" id="KW-1185">Reference proteome</keyword>
<accession>A0A3M7LGT2</accession>
<name>A0A3M7LGT2_9FLAO</name>
<organism evidence="2 3">
    <name type="scientific">Chryseobacterium nematophagum</name>
    <dbReference type="NCBI Taxonomy" id="2305228"/>
    <lineage>
        <taxon>Bacteria</taxon>
        <taxon>Pseudomonadati</taxon>
        <taxon>Bacteroidota</taxon>
        <taxon>Flavobacteriia</taxon>
        <taxon>Flavobacteriales</taxon>
        <taxon>Weeksellaceae</taxon>
        <taxon>Chryseobacterium group</taxon>
        <taxon>Chryseobacterium</taxon>
    </lineage>
</organism>
<dbReference type="EMBL" id="QWIV01000003">
    <property type="protein sequence ID" value="RMZ61290.1"/>
    <property type="molecule type" value="Genomic_DNA"/>
</dbReference>
<reference evidence="2 3" key="1">
    <citation type="submission" date="2018-08" db="EMBL/GenBank/DDBJ databases">
        <title>Chryseobacterium nematophagum: a novel matrix digesting pathogen of nematodes.</title>
        <authorList>
            <person name="Page A."/>
            <person name="Roberts M."/>
            <person name="Felix M.-A."/>
            <person name="Weir W."/>
        </authorList>
    </citation>
    <scope>NUCLEOTIDE SEQUENCE [LARGE SCALE GENOMIC DNA]</scope>
    <source>
        <strain evidence="2 3">JUb275</strain>
    </source>
</reference>
<dbReference type="AlphaFoldDB" id="A0A3M7LGT2"/>
<proteinExistence type="predicted"/>
<dbReference type="Proteomes" id="UP000267524">
    <property type="component" value="Unassembled WGS sequence"/>
</dbReference>
<comment type="caution">
    <text evidence="2">The sequence shown here is derived from an EMBL/GenBank/DDBJ whole genome shotgun (WGS) entry which is preliminary data.</text>
</comment>
<evidence type="ECO:0000313" key="2">
    <source>
        <dbReference type="EMBL" id="RMZ61290.1"/>
    </source>
</evidence>
<evidence type="ECO:0000256" key="1">
    <source>
        <dbReference type="SAM" id="MobiDB-lite"/>
    </source>
</evidence>
<gene>
    <name evidence="2" type="ORF">D1632_00315</name>
</gene>
<protein>
    <recommendedName>
        <fullName evidence="4">DUF3945 domain-containing protein</fullName>
    </recommendedName>
</protein>
<evidence type="ECO:0008006" key="4">
    <source>
        <dbReference type="Google" id="ProtNLM"/>
    </source>
</evidence>
<evidence type="ECO:0000313" key="3">
    <source>
        <dbReference type="Proteomes" id="UP000267524"/>
    </source>
</evidence>